<protein>
    <submittedName>
        <fullName evidence="3">XRE family transcriptional regulator</fullName>
    </submittedName>
</protein>
<dbReference type="InterPro" id="IPR010982">
    <property type="entry name" value="Lambda_DNA-bd_dom_sf"/>
</dbReference>
<dbReference type="Pfam" id="PF01381">
    <property type="entry name" value="HTH_3"/>
    <property type="match status" value="1"/>
</dbReference>
<reference evidence="4" key="1">
    <citation type="submission" date="2018-11" db="EMBL/GenBank/DDBJ databases">
        <title>Rhizobium chutanense sp. nov., isolated from root nodules of Phaseolus vulgaris in China.</title>
        <authorList>
            <person name="Huo Y."/>
        </authorList>
    </citation>
    <scope>NUCLEOTIDE SEQUENCE [LARGE SCALE GENOMIC DNA]</scope>
    <source>
        <strain evidence="4">CCBAU 65647</strain>
    </source>
</reference>
<dbReference type="InterPro" id="IPR001387">
    <property type="entry name" value="Cro/C1-type_HTH"/>
</dbReference>
<dbReference type="PANTHER" id="PTHR46797">
    <property type="entry name" value="HTH-TYPE TRANSCRIPTIONAL REGULATOR"/>
    <property type="match status" value="1"/>
</dbReference>
<comment type="caution">
    <text evidence="3">The sequence shown here is derived from an EMBL/GenBank/DDBJ whole genome shotgun (WGS) entry which is preliminary data.</text>
</comment>
<keyword evidence="1" id="KW-0238">DNA-binding</keyword>
<dbReference type="GO" id="GO:0005829">
    <property type="term" value="C:cytosol"/>
    <property type="evidence" value="ECO:0007669"/>
    <property type="project" value="TreeGrafter"/>
</dbReference>
<accession>A0A432PJV5</accession>
<dbReference type="PROSITE" id="PS50943">
    <property type="entry name" value="HTH_CROC1"/>
    <property type="match status" value="1"/>
</dbReference>
<dbReference type="SMART" id="SM00530">
    <property type="entry name" value="HTH_XRE"/>
    <property type="match status" value="1"/>
</dbReference>
<name>A0A432PJV5_9HYPH</name>
<gene>
    <name evidence="3" type="ORF">EFQ99_13435</name>
</gene>
<feature type="domain" description="HTH cro/C1-type" evidence="2">
    <location>
        <begin position="8"/>
        <end position="66"/>
    </location>
</feature>
<dbReference type="Proteomes" id="UP000278823">
    <property type="component" value="Unassembled WGS sequence"/>
</dbReference>
<proteinExistence type="predicted"/>
<dbReference type="PANTHER" id="PTHR46797:SF1">
    <property type="entry name" value="METHYLPHOSPHONATE SYNTHASE"/>
    <property type="match status" value="1"/>
</dbReference>
<organism evidence="3 4">
    <name type="scientific">Rhizobium vallis</name>
    <dbReference type="NCBI Taxonomy" id="634290"/>
    <lineage>
        <taxon>Bacteria</taxon>
        <taxon>Pseudomonadati</taxon>
        <taxon>Pseudomonadota</taxon>
        <taxon>Alphaproteobacteria</taxon>
        <taxon>Hyphomicrobiales</taxon>
        <taxon>Rhizobiaceae</taxon>
        <taxon>Rhizobium/Agrobacterium group</taxon>
        <taxon>Rhizobium</taxon>
    </lineage>
</organism>
<dbReference type="AlphaFoldDB" id="A0A432PJV5"/>
<dbReference type="GO" id="GO:0003700">
    <property type="term" value="F:DNA-binding transcription factor activity"/>
    <property type="evidence" value="ECO:0007669"/>
    <property type="project" value="TreeGrafter"/>
</dbReference>
<dbReference type="GO" id="GO:0003677">
    <property type="term" value="F:DNA binding"/>
    <property type="evidence" value="ECO:0007669"/>
    <property type="project" value="UniProtKB-KW"/>
</dbReference>
<dbReference type="Gene3D" id="1.10.260.40">
    <property type="entry name" value="lambda repressor-like DNA-binding domains"/>
    <property type="match status" value="1"/>
</dbReference>
<evidence type="ECO:0000313" key="3">
    <source>
        <dbReference type="EMBL" id="RUM24682.1"/>
    </source>
</evidence>
<evidence type="ECO:0000256" key="1">
    <source>
        <dbReference type="ARBA" id="ARBA00023125"/>
    </source>
</evidence>
<sequence>MTPFGEAVRRLRARKGVSQKEMAQALNVSPAYLSALEHGNRGLPTFDLLQRIAGYFNIIWDEAEELFLLARSSDPRVVIDTSGLPPEHTEFANRLARQIRNLDSAEIGRLSALLENGGKGDGKAS</sequence>
<dbReference type="RefSeq" id="WP_126921520.1">
    <property type="nucleotide sequence ID" value="NZ_ML133689.1"/>
</dbReference>
<evidence type="ECO:0000313" key="4">
    <source>
        <dbReference type="Proteomes" id="UP000278823"/>
    </source>
</evidence>
<dbReference type="EMBL" id="RJTH01000004">
    <property type="protein sequence ID" value="RUM24682.1"/>
    <property type="molecule type" value="Genomic_DNA"/>
</dbReference>
<keyword evidence="4" id="KW-1185">Reference proteome</keyword>
<dbReference type="SUPFAM" id="SSF47413">
    <property type="entry name" value="lambda repressor-like DNA-binding domains"/>
    <property type="match status" value="1"/>
</dbReference>
<dbReference type="InterPro" id="IPR050807">
    <property type="entry name" value="TransReg_Diox_bact_type"/>
</dbReference>
<evidence type="ECO:0000259" key="2">
    <source>
        <dbReference type="PROSITE" id="PS50943"/>
    </source>
</evidence>
<dbReference type="OrthoDB" id="9809730at2"/>
<dbReference type="CDD" id="cd00093">
    <property type="entry name" value="HTH_XRE"/>
    <property type="match status" value="1"/>
</dbReference>